<name>G8QL48_AZOOP</name>
<proteinExistence type="predicted"/>
<dbReference type="HOGENOM" id="CLU_862353_0_0_4"/>
<dbReference type="RefSeq" id="WP_014237399.1">
    <property type="nucleotide sequence ID" value="NC_016616.1"/>
</dbReference>
<evidence type="ECO:0000313" key="2">
    <source>
        <dbReference type="Proteomes" id="UP000005633"/>
    </source>
</evidence>
<protein>
    <submittedName>
        <fullName evidence="1">Uncharacterized protein</fullName>
    </submittedName>
</protein>
<dbReference type="EMBL" id="CP003153">
    <property type="protein sequence ID" value="AEV26705.1"/>
    <property type="molecule type" value="Genomic_DNA"/>
</dbReference>
<evidence type="ECO:0000313" key="1">
    <source>
        <dbReference type="EMBL" id="AEV26705.1"/>
    </source>
</evidence>
<dbReference type="KEGG" id="dsu:Dsui_2345"/>
<gene>
    <name evidence="1" type="ordered locus">Dsui_2345</name>
</gene>
<organism evidence="1 2">
    <name type="scientific">Azospira oryzae (strain ATCC BAA-33 / DSM 13638 / PS)</name>
    <name type="common">Dechlorosoma suillum</name>
    <dbReference type="NCBI Taxonomy" id="640081"/>
    <lineage>
        <taxon>Bacteria</taxon>
        <taxon>Pseudomonadati</taxon>
        <taxon>Pseudomonadota</taxon>
        <taxon>Betaproteobacteria</taxon>
        <taxon>Rhodocyclales</taxon>
        <taxon>Rhodocyclaceae</taxon>
        <taxon>Azospira</taxon>
    </lineage>
</organism>
<dbReference type="Proteomes" id="UP000005633">
    <property type="component" value="Chromosome"/>
</dbReference>
<dbReference type="AlphaFoldDB" id="G8QL48"/>
<sequence>MEYRFVVNTANGVQNFLKIESRSSGDVIVSPRLSSEALDLNGDLKTSQTPDLQKIRGMAITIHPNLKSKIGSISVNYKTLRDGKEESREVQSALDVKHGLRLFPILLDVGENVGSPRLTIDPKKPKYGKTFFIDLWPGQVFDWSIQSLGYCLFVANPEVSVVFPQSFPREVRCFKFPHLQLIFMYWALDVPTKGAGTRIQLFSPPDLALPGLELSEVVELTTMAINEHLSIHASLPDFLFGQLPENILPQPGMLVVNNKWHFKEFSFSVQTIRDESVLRLNVRNVDGNVAVIDFRGNDILEFQRLLNEAIARTPGLAAWRIG</sequence>
<accession>G8QL48</accession>
<reference evidence="1 2" key="1">
    <citation type="journal article" date="2012" name="J. Bacteriol.">
        <title>Complete genome sequence of the anaerobic perchlorate-reducing bacterium Azospira suillum strain PS.</title>
        <authorList>
            <person name="Byrne-Bailey K.G."/>
            <person name="Coates J.D."/>
        </authorList>
    </citation>
    <scope>NUCLEOTIDE SEQUENCE [LARGE SCALE GENOMIC DNA]</scope>
    <source>
        <strain evidence="2">ATCC BAA-33 / DSM 13638 / PS</strain>
    </source>
</reference>